<organism evidence="2 3">
    <name type="scientific">Mediterranea massiliensis</name>
    <dbReference type="NCBI Taxonomy" id="1841865"/>
    <lineage>
        <taxon>Bacteria</taxon>
        <taxon>Pseudomonadati</taxon>
        <taxon>Bacteroidota</taxon>
        <taxon>Bacteroidia</taxon>
        <taxon>Bacteroidales</taxon>
        <taxon>Bacteroidaceae</taxon>
        <taxon>Mediterranea</taxon>
    </lineage>
</organism>
<keyword evidence="3" id="KW-1185">Reference proteome</keyword>
<dbReference type="RefSeq" id="WP_205094088.1">
    <property type="nucleotide sequence ID" value="NZ_JACLYZ010000001.1"/>
</dbReference>
<sequence length="327" mass="35530">MKYFFTKYRFFLSGAALILTAASCTDTLGGDPDTDARAITFTPAAETRAAVETDFPDGSSFSVWGWYGTTGSTIAKTVFNNIPVTKSGEAWTYTGGTQYWIPDMTYNFYGVYPAYSQTSDNNGTTATVTPDGTITVTNFDCSATGENAVDLMTATHTRDYNGTNADAVNMPFQHELAKVEVSVRTDQGVTATIENAELTGMVYKGTLTATSNSSTWAPITSTSDETPYQVTEPVTINTPSTTSLFGDILIIPQKTDKLTLNITITRDKKENTYYFDLGTSIAQWTAGRSYRYVLTIEADAITFSNFTVDEWGETHTGGDINIGTSDN</sequence>
<dbReference type="Pfam" id="PF13149">
    <property type="entry name" value="Mfa_like_1"/>
    <property type="match status" value="1"/>
</dbReference>
<name>A0ABS2DVW6_9BACT</name>
<feature type="chain" id="PRO_5047093269" evidence="1">
    <location>
        <begin position="22"/>
        <end position="327"/>
    </location>
</feature>
<dbReference type="Proteomes" id="UP000766986">
    <property type="component" value="Unassembled WGS sequence"/>
</dbReference>
<dbReference type="InterPro" id="IPR025049">
    <property type="entry name" value="Mfa-like_1"/>
</dbReference>
<protein>
    <submittedName>
        <fullName evidence="2">Fimbrillin family protein</fullName>
    </submittedName>
</protein>
<reference evidence="2 3" key="1">
    <citation type="journal article" date="2021" name="Sci. Rep.">
        <title>The distribution of antibiotic resistance genes in chicken gut microbiota commensals.</title>
        <authorList>
            <person name="Juricova H."/>
            <person name="Matiasovicova J."/>
            <person name="Kubasova T."/>
            <person name="Cejkova D."/>
            <person name="Rychlik I."/>
        </authorList>
    </citation>
    <scope>NUCLEOTIDE SEQUENCE [LARGE SCALE GENOMIC DNA]</scope>
    <source>
        <strain evidence="2 3">An772</strain>
    </source>
</reference>
<dbReference type="CDD" id="cd13120">
    <property type="entry name" value="BF2867_like_N"/>
    <property type="match status" value="1"/>
</dbReference>
<keyword evidence="1" id="KW-0732">Signal</keyword>
<feature type="signal peptide" evidence="1">
    <location>
        <begin position="1"/>
        <end position="21"/>
    </location>
</feature>
<comment type="caution">
    <text evidence="2">The sequence shown here is derived from an EMBL/GenBank/DDBJ whole genome shotgun (WGS) entry which is preliminary data.</text>
</comment>
<dbReference type="CDD" id="cd13121">
    <property type="entry name" value="BF2867_like_C"/>
    <property type="match status" value="1"/>
</dbReference>
<evidence type="ECO:0000256" key="1">
    <source>
        <dbReference type="SAM" id="SignalP"/>
    </source>
</evidence>
<dbReference type="Gene3D" id="2.60.40.2630">
    <property type="match status" value="1"/>
</dbReference>
<dbReference type="EMBL" id="JACLYZ010000001">
    <property type="protein sequence ID" value="MBM6733635.1"/>
    <property type="molecule type" value="Genomic_DNA"/>
</dbReference>
<evidence type="ECO:0000313" key="3">
    <source>
        <dbReference type="Proteomes" id="UP000766986"/>
    </source>
</evidence>
<proteinExistence type="predicted"/>
<accession>A0ABS2DVW6</accession>
<evidence type="ECO:0000313" key="2">
    <source>
        <dbReference type="EMBL" id="MBM6733635.1"/>
    </source>
</evidence>
<dbReference type="PROSITE" id="PS51257">
    <property type="entry name" value="PROKAR_LIPOPROTEIN"/>
    <property type="match status" value="1"/>
</dbReference>
<gene>
    <name evidence="2" type="ORF">H7U35_00115</name>
</gene>